<dbReference type="STRING" id="337451.A0A3S3MCM1"/>
<evidence type="ECO:0000256" key="1">
    <source>
        <dbReference type="ARBA" id="ARBA00022527"/>
    </source>
</evidence>
<dbReference type="Gene3D" id="1.10.510.10">
    <property type="entry name" value="Transferase(Phosphotransferase) domain 1"/>
    <property type="match status" value="1"/>
</dbReference>
<dbReference type="InterPro" id="IPR050494">
    <property type="entry name" value="Ser_Thr_dual-spec_kinase"/>
</dbReference>
<keyword evidence="1" id="KW-0723">Serine/threonine-protein kinase</keyword>
<dbReference type="PROSITE" id="PS00107">
    <property type="entry name" value="PROTEIN_KINASE_ATP"/>
    <property type="match status" value="1"/>
</dbReference>
<dbReference type="Pfam" id="PF00069">
    <property type="entry name" value="Pkinase"/>
    <property type="match status" value="1"/>
</dbReference>
<dbReference type="Gene3D" id="3.30.200.20">
    <property type="entry name" value="Phosphorylase Kinase, domain 1"/>
    <property type="match status" value="1"/>
</dbReference>
<keyword evidence="2" id="KW-0808">Transferase</keyword>
<dbReference type="AlphaFoldDB" id="A0A3S3MCM1"/>
<dbReference type="OrthoDB" id="9332038at2759"/>
<gene>
    <name evidence="9" type="ORF">CKAN_00979000</name>
</gene>
<evidence type="ECO:0000256" key="5">
    <source>
        <dbReference type="ARBA" id="ARBA00022840"/>
    </source>
</evidence>
<dbReference type="CDD" id="cd14212">
    <property type="entry name" value="PKc_YAK1"/>
    <property type="match status" value="1"/>
</dbReference>
<feature type="region of interest" description="Disordered" evidence="7">
    <location>
        <begin position="637"/>
        <end position="710"/>
    </location>
</feature>
<keyword evidence="4 9" id="KW-0418">Kinase</keyword>
<keyword evidence="10" id="KW-1185">Reference proteome</keyword>
<dbReference type="InterPro" id="IPR017441">
    <property type="entry name" value="Protein_kinase_ATP_BS"/>
</dbReference>
<dbReference type="InterPro" id="IPR000719">
    <property type="entry name" value="Prot_kinase_dom"/>
</dbReference>
<organism evidence="9 10">
    <name type="scientific">Cinnamomum micranthum f. kanehirae</name>
    <dbReference type="NCBI Taxonomy" id="337451"/>
    <lineage>
        <taxon>Eukaryota</taxon>
        <taxon>Viridiplantae</taxon>
        <taxon>Streptophyta</taxon>
        <taxon>Embryophyta</taxon>
        <taxon>Tracheophyta</taxon>
        <taxon>Spermatophyta</taxon>
        <taxon>Magnoliopsida</taxon>
        <taxon>Magnoliidae</taxon>
        <taxon>Laurales</taxon>
        <taxon>Lauraceae</taxon>
        <taxon>Cinnamomum</taxon>
    </lineage>
</organism>
<evidence type="ECO:0000256" key="7">
    <source>
        <dbReference type="SAM" id="MobiDB-lite"/>
    </source>
</evidence>
<dbReference type="PANTHER" id="PTHR24058:SF17">
    <property type="entry name" value="HOMEODOMAIN INTERACTING PROTEIN KINASE, ISOFORM D"/>
    <property type="match status" value="1"/>
</dbReference>
<dbReference type="PANTHER" id="PTHR24058">
    <property type="entry name" value="DUAL SPECIFICITY PROTEIN KINASE"/>
    <property type="match status" value="1"/>
</dbReference>
<evidence type="ECO:0000259" key="8">
    <source>
        <dbReference type="PROSITE" id="PS50011"/>
    </source>
</evidence>
<dbReference type="SUPFAM" id="SSF56112">
    <property type="entry name" value="Protein kinase-like (PK-like)"/>
    <property type="match status" value="1"/>
</dbReference>
<dbReference type="GO" id="GO:0004674">
    <property type="term" value="F:protein serine/threonine kinase activity"/>
    <property type="evidence" value="ECO:0007669"/>
    <property type="project" value="UniProtKB-KW"/>
</dbReference>
<feature type="region of interest" description="Disordered" evidence="7">
    <location>
        <begin position="939"/>
        <end position="961"/>
    </location>
</feature>
<dbReference type="GO" id="GO:0004713">
    <property type="term" value="F:protein tyrosine kinase activity"/>
    <property type="evidence" value="ECO:0007669"/>
    <property type="project" value="TreeGrafter"/>
</dbReference>
<accession>A0A3S3MCM1</accession>
<keyword evidence="3 6" id="KW-0547">Nucleotide-binding</keyword>
<protein>
    <submittedName>
        <fullName evidence="9">Dual specificity tyrosine-phosphorylation-regulated kinase 1B-like protein</fullName>
    </submittedName>
</protein>
<dbReference type="InterPro" id="IPR011009">
    <property type="entry name" value="Kinase-like_dom_sf"/>
</dbReference>
<name>A0A3S3MCM1_9MAGN</name>
<dbReference type="Proteomes" id="UP000283530">
    <property type="component" value="Unassembled WGS sequence"/>
</dbReference>
<dbReference type="InterPro" id="IPR008271">
    <property type="entry name" value="Ser/Thr_kinase_AS"/>
</dbReference>
<dbReference type="GO" id="GO:0005737">
    <property type="term" value="C:cytoplasm"/>
    <property type="evidence" value="ECO:0007669"/>
    <property type="project" value="TreeGrafter"/>
</dbReference>
<evidence type="ECO:0000313" key="9">
    <source>
        <dbReference type="EMBL" id="RWR81121.1"/>
    </source>
</evidence>
<dbReference type="GO" id="GO:0005524">
    <property type="term" value="F:ATP binding"/>
    <property type="evidence" value="ECO:0007669"/>
    <property type="project" value="UniProtKB-UniRule"/>
</dbReference>
<proteinExistence type="predicted"/>
<feature type="domain" description="Protein kinase" evidence="8">
    <location>
        <begin position="124"/>
        <end position="463"/>
    </location>
</feature>
<sequence>MDAAGLEDEARRRSAAISRSTWNPSCNNFRPYLPPSPSSTAAAQRSSSLQVVVKRSLVARLTKDIVETYQICNPAFKYSEALYRKRFLTNPSVGVLNDGCDNANSDLILTVNFVLLNSDTKQRYVVKDILGQGTFGQVAKCWVSETSSYVAVKIIKNQPAYYQQALVEVAILTALNQKFNPDEHHIVRILDKFVYHRHLCISFEMLGANLFELIRINSFRGLPLDIVQLFSKQILHALIIMKQAGIIHCDLKPENILLSASVKPREIKVIDFGSACMEDRTVYSYIQSRYYRSPEVVLGYTTAIDMWSFGCIVAELFLGLPLFPGASEYDLLKRMIEILGGQPPDHILRSAKNTPKFFKCVGSVHGLEDGEVYSGGRSVFQIRSEEEYEVNESKKPVIGKRYFNYVKLEDIVANYPHRKNLPDEEISEENLTRLALIDFLRGLLEFDPVKRWSPLQAVQHPFVTGEHFTCPYKPLPEKPRNFGGQNITVDHNPGGGHWFAAGLSPQVANVKGHFQNSPHFQVAPFSLASSYVSLGSHGSYSDGAGFGGSYGSYGDSNSMYMHYSPARTSGLNSQGQGGGLVIGACPDARWRNSQLSHGHGFGVSPSTGSFGPMSLGVSPSQFTPPSSQIHASAGSSIIYGPSSPARGNAHASPLGKSATGVQSNRRRSLGYTGKPQEIPLSQHWQGPHIDVISHSQPEGNSRGYVDSSHTVQSASNVPTWRLQRGGNVFSSGLSSHQNVHLSSAHGFQVGLAPTLEAYDKPECSKSPLDPGDWVPDYSDELLFEEDTSDVSSNTSGVTNGMQSNHALDSASVMGEVRRFSRSCNLSHSGASCMSNNQRTNGPVQAFSHPEGSPTSVHDMHAGYARTLSKPLHHIPQSSQNYPSRFGHQPVQRLNYVQSTSGHGERNNLKGQASHASCIAAGPHSRGTSTFANGIPWGRRAGHPITTIPPTSHARKDYGSIT</sequence>
<feature type="binding site" evidence="6">
    <location>
        <position position="153"/>
    </location>
    <ligand>
        <name>ATP</name>
        <dbReference type="ChEBI" id="CHEBI:30616"/>
    </ligand>
</feature>
<feature type="region of interest" description="Disordered" evidence="7">
    <location>
        <begin position="899"/>
        <end position="924"/>
    </location>
</feature>
<comment type="caution">
    <text evidence="9">The sequence shown here is derived from an EMBL/GenBank/DDBJ whole genome shotgun (WGS) entry which is preliminary data.</text>
</comment>
<evidence type="ECO:0000256" key="2">
    <source>
        <dbReference type="ARBA" id="ARBA00022679"/>
    </source>
</evidence>
<evidence type="ECO:0000256" key="6">
    <source>
        <dbReference type="PROSITE-ProRule" id="PRU10141"/>
    </source>
</evidence>
<evidence type="ECO:0000313" key="10">
    <source>
        <dbReference type="Proteomes" id="UP000283530"/>
    </source>
</evidence>
<dbReference type="EMBL" id="QPKB01000003">
    <property type="protein sequence ID" value="RWR81121.1"/>
    <property type="molecule type" value="Genomic_DNA"/>
</dbReference>
<dbReference type="PROSITE" id="PS00108">
    <property type="entry name" value="PROTEIN_KINASE_ST"/>
    <property type="match status" value="1"/>
</dbReference>
<dbReference type="PROSITE" id="PS50011">
    <property type="entry name" value="PROTEIN_KINASE_DOM"/>
    <property type="match status" value="1"/>
</dbReference>
<evidence type="ECO:0000256" key="3">
    <source>
        <dbReference type="ARBA" id="ARBA00022741"/>
    </source>
</evidence>
<evidence type="ECO:0000256" key="4">
    <source>
        <dbReference type="ARBA" id="ARBA00022777"/>
    </source>
</evidence>
<keyword evidence="5 6" id="KW-0067">ATP-binding</keyword>
<dbReference type="SMART" id="SM00220">
    <property type="entry name" value="S_TKc"/>
    <property type="match status" value="1"/>
</dbReference>
<reference evidence="9 10" key="1">
    <citation type="journal article" date="2019" name="Nat. Plants">
        <title>Stout camphor tree genome fills gaps in understanding of flowering plant genome evolution.</title>
        <authorList>
            <person name="Chaw S.M."/>
            <person name="Liu Y.C."/>
            <person name="Wu Y.W."/>
            <person name="Wang H.Y."/>
            <person name="Lin C.I."/>
            <person name="Wu C.S."/>
            <person name="Ke H.M."/>
            <person name="Chang L.Y."/>
            <person name="Hsu C.Y."/>
            <person name="Yang H.T."/>
            <person name="Sudianto E."/>
            <person name="Hsu M.H."/>
            <person name="Wu K.P."/>
            <person name="Wang L.N."/>
            <person name="Leebens-Mack J.H."/>
            <person name="Tsai I.J."/>
        </authorList>
    </citation>
    <scope>NUCLEOTIDE SEQUENCE [LARGE SCALE GENOMIC DNA]</scope>
    <source>
        <strain evidence="10">cv. Chaw 1501</strain>
        <tissue evidence="9">Young leaves</tissue>
    </source>
</reference>